<dbReference type="SUPFAM" id="SSF100920">
    <property type="entry name" value="Heat shock protein 70kD (HSP70), peptide-binding domain"/>
    <property type="match status" value="1"/>
</dbReference>
<dbReference type="Proteomes" id="UP001589747">
    <property type="component" value="Unassembled WGS sequence"/>
</dbReference>
<dbReference type="HAMAP" id="MF_00332">
    <property type="entry name" value="DnaK"/>
    <property type="match status" value="1"/>
</dbReference>
<dbReference type="PROSITE" id="PS00329">
    <property type="entry name" value="HSP70_2"/>
    <property type="match status" value="1"/>
</dbReference>
<dbReference type="PRINTS" id="PR00301">
    <property type="entry name" value="HEATSHOCK70"/>
</dbReference>
<evidence type="ECO:0000256" key="6">
    <source>
        <dbReference type="ARBA" id="ARBA00022840"/>
    </source>
</evidence>
<reference evidence="13 14" key="1">
    <citation type="submission" date="2024-09" db="EMBL/GenBank/DDBJ databases">
        <authorList>
            <person name="Sun Q."/>
            <person name="Mori K."/>
        </authorList>
    </citation>
    <scope>NUCLEOTIDE SEQUENCE [LARGE SCALE GENOMIC DNA]</scope>
    <source>
        <strain evidence="13 14">TISTR 2452</strain>
    </source>
</reference>
<evidence type="ECO:0000256" key="12">
    <source>
        <dbReference type="SAM" id="MobiDB-lite"/>
    </source>
</evidence>
<evidence type="ECO:0000256" key="8">
    <source>
        <dbReference type="ARBA" id="ARBA00023186"/>
    </source>
</evidence>
<dbReference type="Gene3D" id="3.30.420.40">
    <property type="match status" value="2"/>
</dbReference>
<evidence type="ECO:0000256" key="7">
    <source>
        <dbReference type="ARBA" id="ARBA00023016"/>
    </source>
</evidence>
<comment type="similarity">
    <text evidence="2 9 10">Belongs to the heat shock protein 70 family.</text>
</comment>
<sequence length="609" mass="65119">MSKVIGIDLGTTNSCVAVMEGGEAVVIPNPEGNRTTPSVVGFKKDGERIVGESAKRQAITNPDRTIISIKRHMGTNHKETIDGKDYSPQEISAIILQKLKSDAEAYLGQTVTQAVITVPAYFNDSQRQATKDAGKIAGLEVLRIVNEPTAAALAYGLEKSEDQTILVYDLGGGTFDVSILELGDGFFEVKATSGDNNLGGDDFDQVIIDYLATEFNKEHGIDLRKDKAAVQRLKDAAEKAKKELSGVLTSTISLPFITMVDGVPQHLETTLTRAKFEELSASLVERTLGPTRQALSDAGMTPSDIDKIVLVGGSTRIPAVQEAIKKLTGKEPHKGVNPDEVVALGAAVQAGVLTGDVKDVVLLDVTPLSLGIETAGGVFTKMIDRNTTIPTSKSQVFSTYADNQPSVEIHVLQGERQMAAGNKTLGKFTLGDIPLAPRGVPQIEVTFDIDANGIVNVSALDKGTGKSQKITITSSSGLSDEEIERMMKDAELNAEEDRKRRELVEAKNNADQLVYSVDKTVKDLGDKVDAGEIAKAEEAKEKVKKALESDNLEEINAATAELTEIVQQLSVKLYEQAQQGAEGAANAGGEAKGKDNVVDADYEVVDDKK</sequence>
<keyword evidence="4 9" id="KW-0597">Phosphoprotein</keyword>
<evidence type="ECO:0000313" key="13">
    <source>
        <dbReference type="EMBL" id="MFB9325506.1"/>
    </source>
</evidence>
<dbReference type="PROSITE" id="PS00297">
    <property type="entry name" value="HSP70_1"/>
    <property type="match status" value="1"/>
</dbReference>
<feature type="modified residue" description="Phosphothreonine; by autocatalysis" evidence="9">
    <location>
        <position position="174"/>
    </location>
</feature>
<evidence type="ECO:0000256" key="3">
    <source>
        <dbReference type="ARBA" id="ARBA00014415"/>
    </source>
</evidence>
<feature type="compositionally biased region" description="Low complexity" evidence="12">
    <location>
        <begin position="578"/>
        <end position="589"/>
    </location>
</feature>
<dbReference type="CDD" id="cd10234">
    <property type="entry name" value="ASKHA_NBD_HSP70_DnaK-like"/>
    <property type="match status" value="1"/>
</dbReference>
<feature type="region of interest" description="Disordered" evidence="12">
    <location>
        <begin position="578"/>
        <end position="609"/>
    </location>
</feature>
<keyword evidence="5 9" id="KW-0547">Nucleotide-binding</keyword>
<evidence type="ECO:0000313" key="14">
    <source>
        <dbReference type="Proteomes" id="UP001589747"/>
    </source>
</evidence>
<evidence type="ECO:0000256" key="10">
    <source>
        <dbReference type="RuleBase" id="RU003322"/>
    </source>
</evidence>
<dbReference type="SUPFAM" id="SSF100934">
    <property type="entry name" value="Heat shock protein 70kD (HSP70), C-terminal subdomain"/>
    <property type="match status" value="1"/>
</dbReference>
<organism evidence="13 14">
    <name type="scientific">Paenibacillus aurantiacus</name>
    <dbReference type="NCBI Taxonomy" id="1936118"/>
    <lineage>
        <taxon>Bacteria</taxon>
        <taxon>Bacillati</taxon>
        <taxon>Bacillota</taxon>
        <taxon>Bacilli</taxon>
        <taxon>Bacillales</taxon>
        <taxon>Paenibacillaceae</taxon>
        <taxon>Paenibacillus</taxon>
    </lineage>
</organism>
<dbReference type="InterPro" id="IPR029048">
    <property type="entry name" value="HSP70_C_sf"/>
</dbReference>
<dbReference type="PANTHER" id="PTHR19375">
    <property type="entry name" value="HEAT SHOCK PROTEIN 70KDA"/>
    <property type="match status" value="1"/>
</dbReference>
<dbReference type="SUPFAM" id="SSF53067">
    <property type="entry name" value="Actin-like ATPase domain"/>
    <property type="match status" value="2"/>
</dbReference>
<evidence type="ECO:0000256" key="4">
    <source>
        <dbReference type="ARBA" id="ARBA00022553"/>
    </source>
</evidence>
<comment type="caution">
    <text evidence="13">The sequence shown here is derived from an EMBL/GenBank/DDBJ whole genome shotgun (WGS) entry which is preliminary data.</text>
</comment>
<feature type="coiled-coil region" evidence="11">
    <location>
        <begin position="480"/>
        <end position="509"/>
    </location>
</feature>
<gene>
    <name evidence="9 13" type="primary">dnaK</name>
    <name evidence="13" type="ORF">ACFFSY_06175</name>
</gene>
<dbReference type="EMBL" id="JBHMDO010000010">
    <property type="protein sequence ID" value="MFB9325506.1"/>
    <property type="molecule type" value="Genomic_DNA"/>
</dbReference>
<dbReference type="NCBIfam" id="NF001413">
    <property type="entry name" value="PRK00290.1"/>
    <property type="match status" value="1"/>
</dbReference>
<name>A0ABV5KJW3_9BACL</name>
<keyword evidence="11" id="KW-0175">Coiled coil</keyword>
<comment type="induction">
    <text evidence="9">By stress conditions e.g. heat shock.</text>
</comment>
<dbReference type="InterPro" id="IPR029047">
    <property type="entry name" value="HSP70_peptide-bd_sf"/>
</dbReference>
<keyword evidence="6 9" id="KW-0067">ATP-binding</keyword>
<dbReference type="InterPro" id="IPR013126">
    <property type="entry name" value="Hsp_70_fam"/>
</dbReference>
<dbReference type="Gene3D" id="2.60.34.10">
    <property type="entry name" value="Substrate Binding Domain Of DNAk, Chain A, domain 1"/>
    <property type="match status" value="1"/>
</dbReference>
<dbReference type="InterPro" id="IPR043129">
    <property type="entry name" value="ATPase_NBD"/>
</dbReference>
<proteinExistence type="evidence at transcript level"/>
<evidence type="ECO:0000256" key="1">
    <source>
        <dbReference type="ARBA" id="ARBA00002290"/>
    </source>
</evidence>
<dbReference type="PROSITE" id="PS01036">
    <property type="entry name" value="HSP70_3"/>
    <property type="match status" value="1"/>
</dbReference>
<protein>
    <recommendedName>
        <fullName evidence="3 9">Chaperone protein DnaK</fullName>
    </recommendedName>
    <alternativeName>
        <fullName evidence="9">HSP70</fullName>
    </alternativeName>
    <alternativeName>
        <fullName evidence="9">Heat shock 70 kDa protein</fullName>
    </alternativeName>
    <alternativeName>
        <fullName evidence="9">Heat shock protein 70</fullName>
    </alternativeName>
</protein>
<evidence type="ECO:0000256" key="2">
    <source>
        <dbReference type="ARBA" id="ARBA00007381"/>
    </source>
</evidence>
<evidence type="ECO:0000256" key="11">
    <source>
        <dbReference type="SAM" id="Coils"/>
    </source>
</evidence>
<dbReference type="RefSeq" id="WP_377491467.1">
    <property type="nucleotide sequence ID" value="NZ_JBHMDO010000010.1"/>
</dbReference>
<keyword evidence="7 9" id="KW-0346">Stress response</keyword>
<evidence type="ECO:0000256" key="9">
    <source>
        <dbReference type="HAMAP-Rule" id="MF_00332"/>
    </source>
</evidence>
<evidence type="ECO:0000256" key="5">
    <source>
        <dbReference type="ARBA" id="ARBA00022741"/>
    </source>
</evidence>
<dbReference type="Gene3D" id="1.20.1270.10">
    <property type="match status" value="1"/>
</dbReference>
<dbReference type="InterPro" id="IPR012725">
    <property type="entry name" value="Chaperone_DnaK"/>
</dbReference>
<dbReference type="NCBIfam" id="TIGR02350">
    <property type="entry name" value="prok_dnaK"/>
    <property type="match status" value="1"/>
</dbReference>
<keyword evidence="14" id="KW-1185">Reference proteome</keyword>
<feature type="compositionally biased region" description="Acidic residues" evidence="12">
    <location>
        <begin position="598"/>
        <end position="609"/>
    </location>
</feature>
<dbReference type="Pfam" id="PF00012">
    <property type="entry name" value="HSP70"/>
    <property type="match status" value="1"/>
</dbReference>
<accession>A0ABV5KJW3</accession>
<keyword evidence="8 9" id="KW-0143">Chaperone</keyword>
<dbReference type="Gene3D" id="3.90.640.10">
    <property type="entry name" value="Actin, Chain A, domain 4"/>
    <property type="match status" value="1"/>
</dbReference>
<dbReference type="InterPro" id="IPR018181">
    <property type="entry name" value="Heat_shock_70_CS"/>
</dbReference>
<comment type="function">
    <text evidence="1 9">Acts as a chaperone.</text>
</comment>